<feature type="compositionally biased region" description="Basic and acidic residues" evidence="8">
    <location>
        <begin position="130"/>
        <end position="139"/>
    </location>
</feature>
<evidence type="ECO:0000256" key="6">
    <source>
        <dbReference type="ARBA" id="ARBA00022723"/>
    </source>
</evidence>
<dbReference type="SMART" id="SM00317">
    <property type="entry name" value="SET"/>
    <property type="match status" value="1"/>
</dbReference>
<evidence type="ECO:0000256" key="7">
    <source>
        <dbReference type="ARBA" id="ARBA00022833"/>
    </source>
</evidence>
<dbReference type="PROSITE" id="PS50867">
    <property type="entry name" value="PRE_SET"/>
    <property type="match status" value="1"/>
</dbReference>
<evidence type="ECO:0000259" key="10">
    <source>
        <dbReference type="PROSITE" id="PS50867"/>
    </source>
</evidence>
<dbReference type="InterPro" id="IPR046341">
    <property type="entry name" value="SET_dom_sf"/>
</dbReference>
<dbReference type="InterPro" id="IPR003616">
    <property type="entry name" value="Post-SET_dom"/>
</dbReference>
<keyword evidence="7" id="KW-0862">Zinc</keyword>
<dbReference type="Gene3D" id="2.170.270.10">
    <property type="entry name" value="SET domain"/>
    <property type="match status" value="1"/>
</dbReference>
<proteinExistence type="predicted"/>
<feature type="region of interest" description="Disordered" evidence="8">
    <location>
        <begin position="130"/>
        <end position="155"/>
    </location>
</feature>
<dbReference type="InParanoid" id="A0A423WU57"/>
<dbReference type="OrthoDB" id="308383at2759"/>
<dbReference type="GO" id="GO:0005634">
    <property type="term" value="C:nucleus"/>
    <property type="evidence" value="ECO:0007669"/>
    <property type="project" value="InterPro"/>
</dbReference>
<evidence type="ECO:0000259" key="11">
    <source>
        <dbReference type="PROSITE" id="PS50868"/>
    </source>
</evidence>
<dbReference type="SMART" id="SM00468">
    <property type="entry name" value="PreSET"/>
    <property type="match status" value="1"/>
</dbReference>
<dbReference type="AlphaFoldDB" id="A0A423WU57"/>
<evidence type="ECO:0000313" key="12">
    <source>
        <dbReference type="EMBL" id="ROW07085.1"/>
    </source>
</evidence>
<evidence type="ECO:0008006" key="14">
    <source>
        <dbReference type="Google" id="ProtNLM"/>
    </source>
</evidence>
<dbReference type="STRING" id="1230097.A0A423WU57"/>
<dbReference type="PANTHER" id="PTHR46223:SF3">
    <property type="entry name" value="HISTONE-LYSINE N-METHYLTRANSFERASE SET-23"/>
    <property type="match status" value="1"/>
</dbReference>
<protein>
    <recommendedName>
        <fullName evidence="14">Histone-lysine N-methyltransferase</fullName>
    </recommendedName>
</protein>
<dbReference type="PROSITE" id="PS50280">
    <property type="entry name" value="SET"/>
    <property type="match status" value="1"/>
</dbReference>
<feature type="domain" description="SET" evidence="9">
    <location>
        <begin position="206"/>
        <end position="342"/>
    </location>
</feature>
<dbReference type="EMBL" id="LKEB01000040">
    <property type="protein sequence ID" value="ROW07085.1"/>
    <property type="molecule type" value="Genomic_DNA"/>
</dbReference>
<organism evidence="12 13">
    <name type="scientific">Cytospora leucostoma</name>
    <dbReference type="NCBI Taxonomy" id="1230097"/>
    <lineage>
        <taxon>Eukaryota</taxon>
        <taxon>Fungi</taxon>
        <taxon>Dikarya</taxon>
        <taxon>Ascomycota</taxon>
        <taxon>Pezizomycotina</taxon>
        <taxon>Sordariomycetes</taxon>
        <taxon>Sordariomycetidae</taxon>
        <taxon>Diaporthales</taxon>
        <taxon>Cytosporaceae</taxon>
        <taxon>Cytospora</taxon>
    </lineage>
</organism>
<evidence type="ECO:0000256" key="4">
    <source>
        <dbReference type="ARBA" id="ARBA00022679"/>
    </source>
</evidence>
<dbReference type="PROSITE" id="PS50868">
    <property type="entry name" value="POST_SET"/>
    <property type="match status" value="1"/>
</dbReference>
<feature type="domain" description="Post-SET" evidence="11">
    <location>
        <begin position="360"/>
        <end position="376"/>
    </location>
</feature>
<keyword evidence="2" id="KW-0158">Chromosome</keyword>
<evidence type="ECO:0000256" key="2">
    <source>
        <dbReference type="ARBA" id="ARBA00022454"/>
    </source>
</evidence>
<dbReference type="GO" id="GO:0005694">
    <property type="term" value="C:chromosome"/>
    <property type="evidence" value="ECO:0007669"/>
    <property type="project" value="UniProtKB-SubCell"/>
</dbReference>
<dbReference type="Pfam" id="PF05033">
    <property type="entry name" value="Pre-SET"/>
    <property type="match status" value="1"/>
</dbReference>
<comment type="subcellular location">
    <subcellularLocation>
        <location evidence="1">Chromosome</location>
    </subcellularLocation>
</comment>
<evidence type="ECO:0000256" key="1">
    <source>
        <dbReference type="ARBA" id="ARBA00004286"/>
    </source>
</evidence>
<accession>A0A423WU57</accession>
<evidence type="ECO:0000256" key="8">
    <source>
        <dbReference type="SAM" id="MobiDB-lite"/>
    </source>
</evidence>
<dbReference type="GO" id="GO:0008270">
    <property type="term" value="F:zinc ion binding"/>
    <property type="evidence" value="ECO:0007669"/>
    <property type="project" value="InterPro"/>
</dbReference>
<keyword evidence="13" id="KW-1185">Reference proteome</keyword>
<name>A0A423WU57_9PEZI</name>
<keyword evidence="4" id="KW-0808">Transferase</keyword>
<evidence type="ECO:0000313" key="13">
    <source>
        <dbReference type="Proteomes" id="UP000285146"/>
    </source>
</evidence>
<gene>
    <name evidence="12" type="ORF">VPNG_06614</name>
</gene>
<evidence type="ECO:0000256" key="5">
    <source>
        <dbReference type="ARBA" id="ARBA00022691"/>
    </source>
</evidence>
<dbReference type="InterPro" id="IPR001214">
    <property type="entry name" value="SET_dom"/>
</dbReference>
<comment type="caution">
    <text evidence="12">The sequence shown here is derived from an EMBL/GenBank/DDBJ whole genome shotgun (WGS) entry which is preliminary data.</text>
</comment>
<evidence type="ECO:0000256" key="3">
    <source>
        <dbReference type="ARBA" id="ARBA00022603"/>
    </source>
</evidence>
<reference evidence="12 13" key="1">
    <citation type="submission" date="2015-09" db="EMBL/GenBank/DDBJ databases">
        <title>Host preference determinants of Valsa canker pathogens revealed by comparative genomics.</title>
        <authorList>
            <person name="Yin Z."/>
            <person name="Huang L."/>
        </authorList>
    </citation>
    <scope>NUCLEOTIDE SEQUENCE [LARGE SCALE GENOMIC DNA]</scope>
    <source>
        <strain evidence="12 13">SXYLt</strain>
    </source>
</reference>
<evidence type="ECO:0000259" key="9">
    <source>
        <dbReference type="PROSITE" id="PS50280"/>
    </source>
</evidence>
<dbReference type="Proteomes" id="UP000285146">
    <property type="component" value="Unassembled WGS sequence"/>
</dbReference>
<dbReference type="CDD" id="cd19473">
    <property type="entry name" value="SET_SUV39H_DIM5-like"/>
    <property type="match status" value="1"/>
</dbReference>
<dbReference type="Pfam" id="PF00856">
    <property type="entry name" value="SET"/>
    <property type="match status" value="1"/>
</dbReference>
<dbReference type="PANTHER" id="PTHR46223">
    <property type="entry name" value="HISTONE-LYSINE N-METHYLTRANSFERASE SUV39H"/>
    <property type="match status" value="1"/>
</dbReference>
<keyword evidence="3" id="KW-0489">Methyltransferase</keyword>
<keyword evidence="6" id="KW-0479">Metal-binding</keyword>
<keyword evidence="5" id="KW-0949">S-adenosyl-L-methionine</keyword>
<dbReference type="InterPro" id="IPR007728">
    <property type="entry name" value="Pre-SET_dom"/>
</dbReference>
<dbReference type="GO" id="GO:0032259">
    <property type="term" value="P:methylation"/>
    <property type="evidence" value="ECO:0007669"/>
    <property type="project" value="UniProtKB-KW"/>
</dbReference>
<feature type="domain" description="Pre-SET" evidence="10">
    <location>
        <begin position="78"/>
        <end position="203"/>
    </location>
</feature>
<dbReference type="SUPFAM" id="SSF82199">
    <property type="entry name" value="SET domain"/>
    <property type="match status" value="1"/>
</dbReference>
<dbReference type="InterPro" id="IPR050973">
    <property type="entry name" value="H3K9_Histone-Lys_N-MTase"/>
</dbReference>
<dbReference type="GO" id="GO:0042054">
    <property type="term" value="F:histone methyltransferase activity"/>
    <property type="evidence" value="ECO:0007669"/>
    <property type="project" value="InterPro"/>
</dbReference>
<sequence length="376" mass="42546">MEAATERHFYKHDDDSGVAPSERRNCHFCQLRSFATHRKFPITIVNECDGAVLPSNFRFIDHSVLGSGVTPAEDDFRAGCDCPNEEACMYAECKCLDEVEGSDDEEEYAGEVDAEAEEIAQWYESERKKLDMARQRGTRDGSGGTPSSAANGQRKKRFAYHSQGAKAGMLRGSYVNSRAPIYECHEGCRCSKILCPNRVVERGREVPLQIFRTKDGRGWGVKTMRELKRGQFVDRYLGEVITPREAEKRRHNASKAQRKDVYLFALDKFTDPDSMDPRLVGAPLEVDGEFMSGPTRFINHSCEPNLRIFARVGDHADKHIHDLALFAIRDITKGEELTFDYVDGQEEIESNARDEKLQGEMTKCLCGSAKCRGYLW</sequence>